<dbReference type="Proteomes" id="UP000321058">
    <property type="component" value="Unassembled WGS sequence"/>
</dbReference>
<sequence>MLAHNYCLLGATNEHLGVFFDVTSRTIDNWIAQHPAFAAAVGEGRAIADAGVARGLYQCAVGHEHKVERTV</sequence>
<gene>
    <name evidence="1" type="ORF">RSO01_49080</name>
</gene>
<reference evidence="1 2" key="1">
    <citation type="submission" date="2019-07" db="EMBL/GenBank/DDBJ databases">
        <title>Whole genome shotgun sequence of Reyranella soli NBRC 108950.</title>
        <authorList>
            <person name="Hosoyama A."/>
            <person name="Uohara A."/>
            <person name="Ohji S."/>
            <person name="Ichikawa N."/>
        </authorList>
    </citation>
    <scope>NUCLEOTIDE SEQUENCE [LARGE SCALE GENOMIC DNA]</scope>
    <source>
        <strain evidence="1 2">NBRC 108950</strain>
    </source>
</reference>
<evidence type="ECO:0000313" key="2">
    <source>
        <dbReference type="Proteomes" id="UP000321058"/>
    </source>
</evidence>
<dbReference type="EMBL" id="BKAJ01000087">
    <property type="protein sequence ID" value="GEP57742.1"/>
    <property type="molecule type" value="Genomic_DNA"/>
</dbReference>
<protein>
    <submittedName>
        <fullName evidence="1">Uncharacterized protein</fullName>
    </submittedName>
</protein>
<proteinExistence type="predicted"/>
<dbReference type="OrthoDB" id="7573036at2"/>
<dbReference type="AlphaFoldDB" id="A0A512NFP3"/>
<dbReference type="RefSeq" id="WP_147152321.1">
    <property type="nucleotide sequence ID" value="NZ_BKAJ01000087.1"/>
</dbReference>
<evidence type="ECO:0000313" key="1">
    <source>
        <dbReference type="EMBL" id="GEP57742.1"/>
    </source>
</evidence>
<accession>A0A512NFP3</accession>
<keyword evidence="2" id="KW-1185">Reference proteome</keyword>
<name>A0A512NFP3_9HYPH</name>
<organism evidence="1 2">
    <name type="scientific">Reyranella soli</name>
    <dbReference type="NCBI Taxonomy" id="1230389"/>
    <lineage>
        <taxon>Bacteria</taxon>
        <taxon>Pseudomonadati</taxon>
        <taxon>Pseudomonadota</taxon>
        <taxon>Alphaproteobacteria</taxon>
        <taxon>Hyphomicrobiales</taxon>
        <taxon>Reyranellaceae</taxon>
        <taxon>Reyranella</taxon>
    </lineage>
</organism>
<comment type="caution">
    <text evidence="1">The sequence shown here is derived from an EMBL/GenBank/DDBJ whole genome shotgun (WGS) entry which is preliminary data.</text>
</comment>